<keyword evidence="2" id="KW-1185">Reference proteome</keyword>
<gene>
    <name evidence="1" type="ORF">AR438_13525</name>
</gene>
<dbReference type="RefSeq" id="WP_056016090.1">
    <property type="nucleotide sequence ID" value="NZ_LLYZ01000009.1"/>
</dbReference>
<dbReference type="AlphaFoldDB" id="A0A0Q3HQA4"/>
<proteinExistence type="predicted"/>
<evidence type="ECO:0000313" key="2">
    <source>
        <dbReference type="Proteomes" id="UP000051682"/>
    </source>
</evidence>
<organism evidence="1 2">
    <name type="scientific">Chryseobacterium aquaticum</name>
    <dbReference type="NCBI Taxonomy" id="452084"/>
    <lineage>
        <taxon>Bacteria</taxon>
        <taxon>Pseudomonadati</taxon>
        <taxon>Bacteroidota</taxon>
        <taxon>Flavobacteriia</taxon>
        <taxon>Flavobacteriales</taxon>
        <taxon>Weeksellaceae</taxon>
        <taxon>Chryseobacterium group</taxon>
        <taxon>Chryseobacterium</taxon>
    </lineage>
</organism>
<protein>
    <submittedName>
        <fullName evidence="1">Uncharacterized protein</fullName>
    </submittedName>
</protein>
<dbReference type="STRING" id="452084.AR438_13525"/>
<comment type="caution">
    <text evidence="1">The sequence shown here is derived from an EMBL/GenBank/DDBJ whole genome shotgun (WGS) entry which is preliminary data.</text>
</comment>
<dbReference type="Proteomes" id="UP000051682">
    <property type="component" value="Unassembled WGS sequence"/>
</dbReference>
<dbReference type="EMBL" id="LLYZ01000009">
    <property type="protein sequence ID" value="KQK24944.1"/>
    <property type="molecule type" value="Genomic_DNA"/>
</dbReference>
<name>A0A0Q3HQA4_9FLAO</name>
<sequence>MKKLGIIAFLILTIIIKAQDNKSYSLVNKIIESNSILQEKDLIIYSIRDGLLLIIMDNNDIFLFNRNIERDNNFQYYGSLKPKKKDIKMIKDIFKDKGKCHSDKLTWKNYNYKVSNGNNNYFLIKSNSKNYCEFELSVVIQPTPIDANFYRFINSILFNEIIWKN</sequence>
<evidence type="ECO:0000313" key="1">
    <source>
        <dbReference type="EMBL" id="KQK24944.1"/>
    </source>
</evidence>
<accession>A0A0Q3HQA4</accession>
<reference evidence="1 2" key="1">
    <citation type="submission" date="2015-10" db="EMBL/GenBank/DDBJ databases">
        <title>Chryseobacterium aquaticum genome.</title>
        <authorList>
            <person name="Newman J.D."/>
            <person name="Ferguson M.B."/>
            <person name="Miller J.R."/>
        </authorList>
    </citation>
    <scope>NUCLEOTIDE SEQUENCE [LARGE SCALE GENOMIC DNA]</scope>
    <source>
        <strain evidence="1 2">KCTC 12483</strain>
    </source>
</reference>